<keyword evidence="4" id="KW-0804">Transcription</keyword>
<gene>
    <name evidence="6" type="ORF">CSB45_07240</name>
</gene>
<evidence type="ECO:0000313" key="6">
    <source>
        <dbReference type="EMBL" id="PID57612.1"/>
    </source>
</evidence>
<organism evidence="6 7">
    <name type="scientific">candidate division KSB3 bacterium</name>
    <dbReference type="NCBI Taxonomy" id="2044937"/>
    <lineage>
        <taxon>Bacteria</taxon>
        <taxon>candidate division KSB3</taxon>
    </lineage>
</organism>
<dbReference type="SMART" id="SM00529">
    <property type="entry name" value="HTH_DTXR"/>
    <property type="match status" value="1"/>
</dbReference>
<evidence type="ECO:0000256" key="3">
    <source>
        <dbReference type="ARBA" id="ARBA00023125"/>
    </source>
</evidence>
<dbReference type="InterPro" id="IPR022689">
    <property type="entry name" value="Iron_dep_repressor"/>
</dbReference>
<dbReference type="GO" id="GO:0046914">
    <property type="term" value="F:transition metal ion binding"/>
    <property type="evidence" value="ECO:0007669"/>
    <property type="project" value="InterPro"/>
</dbReference>
<dbReference type="InterPro" id="IPR050536">
    <property type="entry name" value="DtxR_MntR_Metal-Reg"/>
</dbReference>
<keyword evidence="3" id="KW-0238">DNA-binding</keyword>
<evidence type="ECO:0000313" key="7">
    <source>
        <dbReference type="Proteomes" id="UP000229740"/>
    </source>
</evidence>
<dbReference type="AlphaFoldDB" id="A0A2G6E6U1"/>
<proteinExistence type="inferred from homology"/>
<dbReference type="Proteomes" id="UP000229740">
    <property type="component" value="Unassembled WGS sequence"/>
</dbReference>
<feature type="domain" description="HTH dtxR-type" evidence="5">
    <location>
        <begin position="7"/>
        <end position="68"/>
    </location>
</feature>
<dbReference type="SUPFAM" id="SSF47979">
    <property type="entry name" value="Iron-dependent repressor protein, dimerization domain"/>
    <property type="match status" value="1"/>
</dbReference>
<dbReference type="GO" id="GO:0003677">
    <property type="term" value="F:DNA binding"/>
    <property type="evidence" value="ECO:0007669"/>
    <property type="project" value="UniProtKB-KW"/>
</dbReference>
<dbReference type="Gene3D" id="1.10.60.10">
    <property type="entry name" value="Iron dependent repressor, metal binding and dimerisation domain"/>
    <property type="match status" value="1"/>
</dbReference>
<dbReference type="PROSITE" id="PS50944">
    <property type="entry name" value="HTH_DTXR"/>
    <property type="match status" value="1"/>
</dbReference>
<dbReference type="Gene3D" id="1.10.10.10">
    <property type="entry name" value="Winged helix-like DNA-binding domain superfamily/Winged helix DNA-binding domain"/>
    <property type="match status" value="1"/>
</dbReference>
<reference evidence="6 7" key="1">
    <citation type="submission" date="2017-10" db="EMBL/GenBank/DDBJ databases">
        <title>Novel microbial diversity and functional potential in the marine mammal oral microbiome.</title>
        <authorList>
            <person name="Dudek N.K."/>
            <person name="Sun C.L."/>
            <person name="Burstein D."/>
            <person name="Kantor R.S."/>
            <person name="Aliaga Goltsman D.S."/>
            <person name="Bik E.M."/>
            <person name="Thomas B.C."/>
            <person name="Banfield J.F."/>
            <person name="Relman D.A."/>
        </authorList>
    </citation>
    <scope>NUCLEOTIDE SEQUENCE [LARGE SCALE GENOMIC DNA]</scope>
    <source>
        <strain evidence="6">DOLZORAL124_49_17</strain>
    </source>
</reference>
<protein>
    <recommendedName>
        <fullName evidence="5">HTH dtxR-type domain-containing protein</fullName>
    </recommendedName>
</protein>
<dbReference type="EMBL" id="PDPS01000026">
    <property type="protein sequence ID" value="PID57612.1"/>
    <property type="molecule type" value="Genomic_DNA"/>
</dbReference>
<dbReference type="InterPro" id="IPR022687">
    <property type="entry name" value="HTH_DTXR"/>
</dbReference>
<comment type="similarity">
    <text evidence="1">Belongs to the DtxR/MntR family.</text>
</comment>
<dbReference type="SUPFAM" id="SSF46785">
    <property type="entry name" value="Winged helix' DNA-binding domain"/>
    <property type="match status" value="1"/>
</dbReference>
<accession>A0A2G6E6U1</accession>
<dbReference type="PANTHER" id="PTHR33238:SF7">
    <property type="entry name" value="IRON-DEPENDENT TRANSCRIPTIONAL REGULATOR"/>
    <property type="match status" value="1"/>
</dbReference>
<keyword evidence="2" id="KW-0805">Transcription regulation</keyword>
<evidence type="ECO:0000259" key="5">
    <source>
        <dbReference type="PROSITE" id="PS50944"/>
    </source>
</evidence>
<dbReference type="GO" id="GO:0046983">
    <property type="term" value="F:protein dimerization activity"/>
    <property type="evidence" value="ECO:0007669"/>
    <property type="project" value="InterPro"/>
</dbReference>
<name>A0A2G6E6U1_9BACT</name>
<comment type="caution">
    <text evidence="6">The sequence shown here is derived from an EMBL/GenBank/DDBJ whole genome shotgun (WGS) entry which is preliminary data.</text>
</comment>
<dbReference type="Pfam" id="PF02742">
    <property type="entry name" value="Fe_dep_repr_C"/>
    <property type="match status" value="1"/>
</dbReference>
<evidence type="ECO:0000256" key="1">
    <source>
        <dbReference type="ARBA" id="ARBA00007871"/>
    </source>
</evidence>
<evidence type="ECO:0000256" key="4">
    <source>
        <dbReference type="ARBA" id="ARBA00023163"/>
    </source>
</evidence>
<dbReference type="PANTHER" id="PTHR33238">
    <property type="entry name" value="IRON (METAL) DEPENDENT REPRESSOR, DTXR FAMILY"/>
    <property type="match status" value="1"/>
</dbReference>
<sequence>MDKSAELSPSLEDYLEAIALLQKRRRAVRVKDVSRHLGVNASSVNSAVQTLSQKGLVTHEHYGYIELTQEGEKIAGHVQRRHDTLLTFLTKVLCIPQHIAVQEACAMEHHIRSRTLERLSKLNSFALSEEHGERSRWLERFHQLLEDSEAHNRRDAE</sequence>
<dbReference type="InterPro" id="IPR001367">
    <property type="entry name" value="Fe_dep_repressor"/>
</dbReference>
<evidence type="ECO:0000256" key="2">
    <source>
        <dbReference type="ARBA" id="ARBA00023015"/>
    </source>
</evidence>
<dbReference type="InterPro" id="IPR036388">
    <property type="entry name" value="WH-like_DNA-bd_sf"/>
</dbReference>
<dbReference type="InterPro" id="IPR036390">
    <property type="entry name" value="WH_DNA-bd_sf"/>
</dbReference>
<dbReference type="GO" id="GO:0003700">
    <property type="term" value="F:DNA-binding transcription factor activity"/>
    <property type="evidence" value="ECO:0007669"/>
    <property type="project" value="InterPro"/>
</dbReference>
<dbReference type="Pfam" id="PF01325">
    <property type="entry name" value="Fe_dep_repress"/>
    <property type="match status" value="1"/>
</dbReference>
<dbReference type="InterPro" id="IPR036421">
    <property type="entry name" value="Fe_dep_repressor_sf"/>
</dbReference>